<keyword evidence="1" id="KW-0472">Membrane</keyword>
<name>A0A5C5ZTD6_9BACT</name>
<dbReference type="Proteomes" id="UP000315440">
    <property type="component" value="Unassembled WGS sequence"/>
</dbReference>
<proteinExistence type="predicted"/>
<feature type="transmembrane region" description="Helical" evidence="1">
    <location>
        <begin position="20"/>
        <end position="38"/>
    </location>
</feature>
<keyword evidence="1" id="KW-0812">Transmembrane</keyword>
<dbReference type="RefSeq" id="WP_146397088.1">
    <property type="nucleotide sequence ID" value="NZ_SJPQ01000001.1"/>
</dbReference>
<reference evidence="2 3" key="1">
    <citation type="submission" date="2019-02" db="EMBL/GenBank/DDBJ databases">
        <title>Deep-cultivation of Planctomycetes and their phenomic and genomic characterization uncovers novel biology.</title>
        <authorList>
            <person name="Wiegand S."/>
            <person name="Jogler M."/>
            <person name="Boedeker C."/>
            <person name="Pinto D."/>
            <person name="Vollmers J."/>
            <person name="Rivas-Marin E."/>
            <person name="Kohn T."/>
            <person name="Peeters S.H."/>
            <person name="Heuer A."/>
            <person name="Rast P."/>
            <person name="Oberbeckmann S."/>
            <person name="Bunk B."/>
            <person name="Jeske O."/>
            <person name="Meyerdierks A."/>
            <person name="Storesund J.E."/>
            <person name="Kallscheuer N."/>
            <person name="Luecker S."/>
            <person name="Lage O.M."/>
            <person name="Pohl T."/>
            <person name="Merkel B.J."/>
            <person name="Hornburger P."/>
            <person name="Mueller R.-W."/>
            <person name="Bruemmer F."/>
            <person name="Labrenz M."/>
            <person name="Spormann A.M."/>
            <person name="Op Den Camp H."/>
            <person name="Overmann J."/>
            <person name="Amann R."/>
            <person name="Jetten M.S.M."/>
            <person name="Mascher T."/>
            <person name="Medema M.H."/>
            <person name="Devos D.P."/>
            <person name="Kaster A.-K."/>
            <person name="Ovreas L."/>
            <person name="Rohde M."/>
            <person name="Galperin M.Y."/>
            <person name="Jogler C."/>
        </authorList>
    </citation>
    <scope>NUCLEOTIDE SEQUENCE [LARGE SCALE GENOMIC DNA]</scope>
    <source>
        <strain evidence="2 3">Mal64</strain>
    </source>
</reference>
<evidence type="ECO:0000313" key="3">
    <source>
        <dbReference type="Proteomes" id="UP000315440"/>
    </source>
</evidence>
<evidence type="ECO:0008006" key="4">
    <source>
        <dbReference type="Google" id="ProtNLM"/>
    </source>
</evidence>
<comment type="caution">
    <text evidence="2">The sequence shown here is derived from an EMBL/GenBank/DDBJ whole genome shotgun (WGS) entry which is preliminary data.</text>
</comment>
<dbReference type="EMBL" id="SJPQ01000001">
    <property type="protein sequence ID" value="TWT90317.1"/>
    <property type="molecule type" value="Genomic_DNA"/>
</dbReference>
<evidence type="ECO:0000313" key="2">
    <source>
        <dbReference type="EMBL" id="TWT90317.1"/>
    </source>
</evidence>
<keyword evidence="1" id="KW-1133">Transmembrane helix</keyword>
<dbReference type="AlphaFoldDB" id="A0A5C5ZTD6"/>
<dbReference type="OrthoDB" id="289097at2"/>
<keyword evidence="3" id="KW-1185">Reference proteome</keyword>
<organism evidence="2 3">
    <name type="scientific">Pseudobythopirellula maris</name>
    <dbReference type="NCBI Taxonomy" id="2527991"/>
    <lineage>
        <taxon>Bacteria</taxon>
        <taxon>Pseudomonadati</taxon>
        <taxon>Planctomycetota</taxon>
        <taxon>Planctomycetia</taxon>
        <taxon>Pirellulales</taxon>
        <taxon>Lacipirellulaceae</taxon>
        <taxon>Pseudobythopirellula</taxon>
    </lineage>
</organism>
<gene>
    <name evidence="2" type="ORF">Mal64_07020</name>
</gene>
<protein>
    <recommendedName>
        <fullName evidence="4">Carboxypeptidase regulatory-like domain-containing protein</fullName>
    </recommendedName>
</protein>
<accession>A0A5C5ZTD6</accession>
<evidence type="ECO:0000256" key="1">
    <source>
        <dbReference type="SAM" id="Phobius"/>
    </source>
</evidence>
<sequence length="166" mass="17030">MRSNTDGISDRATLRSTGQLGASVAALLVAGILASAGCDDGRPPRYPVRGKVEFVGGGTVRHATIEFVPTTPGPSPRGKVDAAGNFRLGTYDDADGAPAGKYQVVVIQPMPPVSPTAADQLGEEHASHAASFKVVHLKHASPSTSGLTAEVEATGKNEMTIVVEAN</sequence>